<keyword evidence="3" id="KW-1185">Reference proteome</keyword>
<feature type="compositionally biased region" description="Low complexity" evidence="1">
    <location>
        <begin position="266"/>
        <end position="276"/>
    </location>
</feature>
<reference evidence="2 3" key="1">
    <citation type="submission" date="2017-06" db="EMBL/GenBank/DDBJ databases">
        <authorList>
            <person name="Kim H.J."/>
            <person name="Triplett B.A."/>
        </authorList>
    </citation>
    <scope>NUCLEOTIDE SEQUENCE [LARGE SCALE GENOMIC DNA]</scope>
    <source>
        <strain evidence="2 3">DSM 44272</strain>
    </source>
</reference>
<evidence type="ECO:0000313" key="3">
    <source>
        <dbReference type="Proteomes" id="UP000198403"/>
    </source>
</evidence>
<gene>
    <name evidence="2" type="ORF">SAMN06272737_1455</name>
</gene>
<protein>
    <submittedName>
        <fullName evidence="2">Uncharacterized protein</fullName>
    </submittedName>
</protein>
<evidence type="ECO:0000256" key="1">
    <source>
        <dbReference type="SAM" id="MobiDB-lite"/>
    </source>
</evidence>
<name>A0A239AH95_9ACTN</name>
<accession>A0A239AH95</accession>
<dbReference type="Proteomes" id="UP000198403">
    <property type="component" value="Unassembled WGS sequence"/>
</dbReference>
<dbReference type="EMBL" id="FZNO01000045">
    <property type="protein sequence ID" value="SNR94920.1"/>
    <property type="molecule type" value="Genomic_DNA"/>
</dbReference>
<sequence length="305" mass="33715">MPTPLRRTRPDRPGALPAASLDRRPGAGSRRRHRLGGLRHQAGAGPPDAHPNPGRRRASKLADRRRNLRTGQAAARVVRAARAALRARHPGQRHRRHRRLAPTPGARADRRAARVGLAPVFGRRRRTRVRLYDWDRLELLAGFDPGWARWLLARRSIPTTPGEEPEMAYYVCAGPVATSLEQLMAVAGSRWRIEECFAAAWYRHITLAMPAHAYLSATRATAERGLRSRKRLAHRADRARAPAPAPHPHPHARPDPTTPPTGPGGADDATPKPTTAAEDRRLHNCRCSIRRSFHDELGAPPTGAG</sequence>
<proteinExistence type="predicted"/>
<organism evidence="2 3">
    <name type="scientific">Blastococcus mobilis</name>
    <dbReference type="NCBI Taxonomy" id="1938746"/>
    <lineage>
        <taxon>Bacteria</taxon>
        <taxon>Bacillati</taxon>
        <taxon>Actinomycetota</taxon>
        <taxon>Actinomycetes</taxon>
        <taxon>Geodermatophilales</taxon>
        <taxon>Geodermatophilaceae</taxon>
        <taxon>Blastococcus</taxon>
    </lineage>
</organism>
<evidence type="ECO:0000313" key="2">
    <source>
        <dbReference type="EMBL" id="SNR94920.1"/>
    </source>
</evidence>
<feature type="region of interest" description="Disordered" evidence="1">
    <location>
        <begin position="225"/>
        <end position="285"/>
    </location>
</feature>
<dbReference type="AlphaFoldDB" id="A0A239AH95"/>
<feature type="region of interest" description="Disordered" evidence="1">
    <location>
        <begin position="1"/>
        <end position="73"/>
    </location>
</feature>